<sequence length="249" mass="26112">MATQKFYTDLGLATEGDLQVDGNTTITGNLTVNGSSVTVESTTTSVADSLIELAKGNTTNDTLDIGIYGNYNDGLGGESNASEYTGLFRDASDSTWKLFDGLEVEPTTTVNLSGTNYALADLTLGDLNATTLTTTDSIAFNGVSNISTGSVTTTSTSATNLDTFAIGVYRSAQYIVSISDATGSDYQSTELMVIHDGTTPSISQYGTVLTDGELATFATDIDSGNLRVRITPASNNSTVFKFKRTLIVV</sequence>
<dbReference type="AlphaFoldDB" id="A0A382FLK5"/>
<evidence type="ECO:0000313" key="1">
    <source>
        <dbReference type="EMBL" id="SVB62851.1"/>
    </source>
</evidence>
<protein>
    <submittedName>
        <fullName evidence="1">Uncharacterized protein</fullName>
    </submittedName>
</protein>
<name>A0A382FLK5_9ZZZZ</name>
<accession>A0A382FLK5</accession>
<gene>
    <name evidence="1" type="ORF">METZ01_LOCUS215705</name>
</gene>
<reference evidence="1" key="1">
    <citation type="submission" date="2018-05" db="EMBL/GenBank/DDBJ databases">
        <authorList>
            <person name="Lanie J.A."/>
            <person name="Ng W.-L."/>
            <person name="Kazmierczak K.M."/>
            <person name="Andrzejewski T.M."/>
            <person name="Davidsen T.M."/>
            <person name="Wayne K.J."/>
            <person name="Tettelin H."/>
            <person name="Glass J.I."/>
            <person name="Rusch D."/>
            <person name="Podicherti R."/>
            <person name="Tsui H.-C.T."/>
            <person name="Winkler M.E."/>
        </authorList>
    </citation>
    <scope>NUCLEOTIDE SEQUENCE</scope>
</reference>
<organism evidence="1">
    <name type="scientific">marine metagenome</name>
    <dbReference type="NCBI Taxonomy" id="408172"/>
    <lineage>
        <taxon>unclassified sequences</taxon>
        <taxon>metagenomes</taxon>
        <taxon>ecological metagenomes</taxon>
    </lineage>
</organism>
<dbReference type="EMBL" id="UINC01050184">
    <property type="protein sequence ID" value="SVB62851.1"/>
    <property type="molecule type" value="Genomic_DNA"/>
</dbReference>
<proteinExistence type="predicted"/>